<keyword evidence="1" id="KW-1133">Transmembrane helix</keyword>
<feature type="transmembrane region" description="Helical" evidence="1">
    <location>
        <begin position="203"/>
        <end position="229"/>
    </location>
</feature>
<feature type="transmembrane region" description="Helical" evidence="1">
    <location>
        <begin position="143"/>
        <end position="162"/>
    </location>
</feature>
<dbReference type="EMBL" id="JAUCMV010000004">
    <property type="protein sequence ID" value="KAK0401322.1"/>
    <property type="molecule type" value="Genomic_DNA"/>
</dbReference>
<feature type="transmembrane region" description="Helical" evidence="1">
    <location>
        <begin position="282"/>
        <end position="306"/>
    </location>
</feature>
<feature type="transmembrane region" description="Helical" evidence="1">
    <location>
        <begin position="52"/>
        <end position="71"/>
    </location>
</feature>
<keyword evidence="1" id="KW-0812">Transmembrane</keyword>
<feature type="transmembrane region" description="Helical" evidence="1">
    <location>
        <begin position="102"/>
        <end position="122"/>
    </location>
</feature>
<dbReference type="PANTHER" id="PTHR22941">
    <property type="entry name" value="SERPENTINE RECEPTOR"/>
    <property type="match status" value="1"/>
</dbReference>
<dbReference type="Proteomes" id="UP001175271">
    <property type="component" value="Unassembled WGS sequence"/>
</dbReference>
<feature type="transmembrane region" description="Helical" evidence="1">
    <location>
        <begin position="250"/>
        <end position="276"/>
    </location>
</feature>
<dbReference type="Pfam" id="PF10318">
    <property type="entry name" value="7TM_GPCR_Srh"/>
    <property type="match status" value="1"/>
</dbReference>
<proteinExistence type="predicted"/>
<protein>
    <submittedName>
        <fullName evidence="2">Uncharacterized protein</fullName>
    </submittedName>
</protein>
<keyword evidence="3" id="KW-1185">Reference proteome</keyword>
<dbReference type="InterPro" id="IPR019422">
    <property type="entry name" value="7TM_GPCR_serpentine_rcpt_Srh"/>
</dbReference>
<accession>A0AA39HBB1</accession>
<organism evidence="2 3">
    <name type="scientific">Steinernema hermaphroditum</name>
    <dbReference type="NCBI Taxonomy" id="289476"/>
    <lineage>
        <taxon>Eukaryota</taxon>
        <taxon>Metazoa</taxon>
        <taxon>Ecdysozoa</taxon>
        <taxon>Nematoda</taxon>
        <taxon>Chromadorea</taxon>
        <taxon>Rhabditida</taxon>
        <taxon>Tylenchina</taxon>
        <taxon>Panagrolaimomorpha</taxon>
        <taxon>Strongyloidoidea</taxon>
        <taxon>Steinernematidae</taxon>
        <taxon>Steinernema</taxon>
    </lineage>
</organism>
<reference evidence="2" key="1">
    <citation type="submission" date="2023-06" db="EMBL/GenBank/DDBJ databases">
        <title>Genomic analysis of the entomopathogenic nematode Steinernema hermaphroditum.</title>
        <authorList>
            <person name="Schwarz E.M."/>
            <person name="Heppert J.K."/>
            <person name="Baniya A."/>
            <person name="Schwartz H.T."/>
            <person name="Tan C.-H."/>
            <person name="Antoshechkin I."/>
            <person name="Sternberg P.W."/>
            <person name="Goodrich-Blair H."/>
            <person name="Dillman A.R."/>
        </authorList>
    </citation>
    <scope>NUCLEOTIDE SEQUENCE</scope>
    <source>
        <strain evidence="2">PS9179</strain>
        <tissue evidence="2">Whole animal</tissue>
    </source>
</reference>
<dbReference type="AlphaFoldDB" id="A0AA39HBB1"/>
<evidence type="ECO:0000313" key="3">
    <source>
        <dbReference type="Proteomes" id="UP001175271"/>
    </source>
</evidence>
<gene>
    <name evidence="2" type="ORF">QR680_015715</name>
</gene>
<dbReference type="PANTHER" id="PTHR22941:SF26">
    <property type="entry name" value="SERPENTINE RECEPTOR, CLASS H"/>
    <property type="match status" value="1"/>
</dbReference>
<feature type="transmembrane region" description="Helical" evidence="1">
    <location>
        <begin position="20"/>
        <end position="40"/>
    </location>
</feature>
<evidence type="ECO:0000256" key="1">
    <source>
        <dbReference type="SAM" id="Phobius"/>
    </source>
</evidence>
<sequence>MTDRGSYTVNRFSQLVYLPVLSGLGVVNLFIGSFTIFVVATRSTRHTRAYNALLLNILCWSFAADFFQAVVGQFEAQWPVPCFRAHGIVGLFNVGGKVLDSLATLIVVIYCNMIVAAAKPIYFRCVQLMFPSITKSLSWTDGVIYVLCWHIFFSIAAAYLYISCIVPADYYQAKFENFFKLPRPRSHVTCVVEKSKHKRIMTVAGLIGFSAQAIAVLIFLVVSAFYLRVERKKTKISDHTYKLQKAFTKNLTIITFVPLCFFSLPFMVFILAFNVSEDYSNYIMSTAELLMCFHDLVVSVVTLTIYSAYRIATKEYLCCVLGFLKAPQSAIQWLSSNTSTIMYIK</sequence>
<name>A0AA39HBB1_9BILA</name>
<dbReference type="InterPro" id="IPR053220">
    <property type="entry name" value="Nematode_rcpt-like_serp_H"/>
</dbReference>
<comment type="caution">
    <text evidence="2">The sequence shown here is derived from an EMBL/GenBank/DDBJ whole genome shotgun (WGS) entry which is preliminary data.</text>
</comment>
<evidence type="ECO:0000313" key="2">
    <source>
        <dbReference type="EMBL" id="KAK0401322.1"/>
    </source>
</evidence>
<keyword evidence="1" id="KW-0472">Membrane</keyword>